<evidence type="ECO:0000256" key="1">
    <source>
        <dbReference type="ARBA" id="ARBA00023015"/>
    </source>
</evidence>
<proteinExistence type="predicted"/>
<dbReference type="InterPro" id="IPR000843">
    <property type="entry name" value="HTH_LacI"/>
</dbReference>
<dbReference type="Gene3D" id="3.40.50.2300">
    <property type="match status" value="2"/>
</dbReference>
<dbReference type="AlphaFoldDB" id="A0AAU8ACH8"/>
<feature type="domain" description="HTH cro/C1-type" evidence="5">
    <location>
        <begin position="7"/>
        <end position="40"/>
    </location>
</feature>
<dbReference type="PANTHER" id="PTHR30146">
    <property type="entry name" value="LACI-RELATED TRANSCRIPTIONAL REPRESSOR"/>
    <property type="match status" value="1"/>
</dbReference>
<keyword evidence="2 6" id="KW-0238">DNA-binding</keyword>
<dbReference type="InterPro" id="IPR010982">
    <property type="entry name" value="Lambda_DNA-bd_dom_sf"/>
</dbReference>
<organism evidence="6">
    <name type="scientific">Christensenella massiliensis</name>
    <dbReference type="NCBI Taxonomy" id="1805714"/>
    <lineage>
        <taxon>Bacteria</taxon>
        <taxon>Bacillati</taxon>
        <taxon>Bacillota</taxon>
        <taxon>Clostridia</taxon>
        <taxon>Christensenellales</taxon>
        <taxon>Christensenellaceae</taxon>
        <taxon>Christensenella</taxon>
    </lineage>
</organism>
<dbReference type="InterPro" id="IPR046335">
    <property type="entry name" value="LacI/GalR-like_sensor"/>
</dbReference>
<dbReference type="PROSITE" id="PS00356">
    <property type="entry name" value="HTH_LACI_1"/>
    <property type="match status" value="1"/>
</dbReference>
<evidence type="ECO:0000259" key="5">
    <source>
        <dbReference type="PROSITE" id="PS50943"/>
    </source>
</evidence>
<dbReference type="PROSITE" id="PS50932">
    <property type="entry name" value="HTH_LACI_2"/>
    <property type="match status" value="1"/>
</dbReference>
<evidence type="ECO:0000256" key="2">
    <source>
        <dbReference type="ARBA" id="ARBA00023125"/>
    </source>
</evidence>
<dbReference type="InterPro" id="IPR001387">
    <property type="entry name" value="Cro/C1-type_HTH"/>
</dbReference>
<keyword evidence="1" id="KW-0805">Transcription regulation</keyword>
<dbReference type="Pfam" id="PF00356">
    <property type="entry name" value="LacI"/>
    <property type="match status" value="1"/>
</dbReference>
<dbReference type="PROSITE" id="PS50943">
    <property type="entry name" value="HTH_CROC1"/>
    <property type="match status" value="1"/>
</dbReference>
<dbReference type="SUPFAM" id="SSF47413">
    <property type="entry name" value="lambda repressor-like DNA-binding domains"/>
    <property type="match status" value="1"/>
</dbReference>
<sequence>MVKEKRKKKITIHDVAREAGVSISTVSHVLNGTAKISDATRQHVIEVVQRFNYVPNGYGGKGRDKNLKTVGIMVADIKNEFYARCVQSIMNAALQENYTTMICEMAFNYKKECMGVDALLDKGVDGIIFMGGSLDENIIRKANRSAPVLLCDRKIAGSSLPSVTTDNVSAMRDLISLLKEWGYTKIGLLSETPEMDNLKDRCLGFKAGIEENGLKLYKEFMLFSPDLKLDKARAANCLLKEYLEKHGTRNLPEVFVTTSDLIAAGAISALRKYGIRVPNDVGITGFDDISLAANLDPPLTTIAQNMEEIGLYCFRHILNLINGTAIGVPHSVIEAEIVIRKSVIDRRMPLAWNKMKKSC</sequence>
<dbReference type="CDD" id="cd06267">
    <property type="entry name" value="PBP1_LacI_sugar_binding-like"/>
    <property type="match status" value="1"/>
</dbReference>
<dbReference type="PANTHER" id="PTHR30146:SF149">
    <property type="entry name" value="HTH-TYPE TRANSCRIPTIONAL REGULATOR EBGR"/>
    <property type="match status" value="1"/>
</dbReference>
<protein>
    <submittedName>
        <fullName evidence="6">LacI family DNA-binding transcriptional regulator</fullName>
    </submittedName>
</protein>
<dbReference type="GO" id="GO:0000976">
    <property type="term" value="F:transcription cis-regulatory region binding"/>
    <property type="evidence" value="ECO:0007669"/>
    <property type="project" value="TreeGrafter"/>
</dbReference>
<dbReference type="SMART" id="SM00354">
    <property type="entry name" value="HTH_LACI"/>
    <property type="match status" value="1"/>
</dbReference>
<reference evidence="6" key="1">
    <citation type="submission" date="2023-02" db="EMBL/GenBank/DDBJ databases">
        <title>Gut commensal Christensenella minuta modulates host metabolism via a new class of secondary bile acids.</title>
        <authorList>
            <person name="Liu C."/>
        </authorList>
    </citation>
    <scope>NUCLEOTIDE SEQUENCE</scope>
    <source>
        <strain evidence="6">CA70</strain>
    </source>
</reference>
<evidence type="ECO:0000313" key="6">
    <source>
        <dbReference type="EMBL" id="XCC63462.1"/>
    </source>
</evidence>
<name>A0AAU8ACH8_9FIRM</name>
<dbReference type="Pfam" id="PF13377">
    <property type="entry name" value="Peripla_BP_3"/>
    <property type="match status" value="1"/>
</dbReference>
<accession>A0AAU8ACH8</accession>
<dbReference type="InterPro" id="IPR028082">
    <property type="entry name" value="Peripla_BP_I"/>
</dbReference>
<keyword evidence="3" id="KW-0804">Transcription</keyword>
<gene>
    <name evidence="6" type="ORF">PUP29_05980</name>
</gene>
<feature type="domain" description="HTH lacI-type" evidence="4">
    <location>
        <begin position="10"/>
        <end position="56"/>
    </location>
</feature>
<dbReference type="EMBL" id="CP117826">
    <property type="protein sequence ID" value="XCC63462.1"/>
    <property type="molecule type" value="Genomic_DNA"/>
</dbReference>
<dbReference type="CDD" id="cd01392">
    <property type="entry name" value="HTH_LacI"/>
    <property type="match status" value="1"/>
</dbReference>
<dbReference type="RefSeq" id="WP_079546716.1">
    <property type="nucleotide sequence ID" value="NZ_CP117826.1"/>
</dbReference>
<dbReference type="Gene3D" id="1.10.260.40">
    <property type="entry name" value="lambda repressor-like DNA-binding domains"/>
    <property type="match status" value="1"/>
</dbReference>
<dbReference type="SUPFAM" id="SSF53822">
    <property type="entry name" value="Periplasmic binding protein-like I"/>
    <property type="match status" value="1"/>
</dbReference>
<dbReference type="PRINTS" id="PR00036">
    <property type="entry name" value="HTHLACI"/>
</dbReference>
<evidence type="ECO:0000256" key="3">
    <source>
        <dbReference type="ARBA" id="ARBA00023163"/>
    </source>
</evidence>
<dbReference type="GO" id="GO:0003700">
    <property type="term" value="F:DNA-binding transcription factor activity"/>
    <property type="evidence" value="ECO:0007669"/>
    <property type="project" value="TreeGrafter"/>
</dbReference>
<evidence type="ECO:0000259" key="4">
    <source>
        <dbReference type="PROSITE" id="PS50932"/>
    </source>
</evidence>